<dbReference type="InterPro" id="IPR036412">
    <property type="entry name" value="HAD-like_sf"/>
</dbReference>
<dbReference type="SUPFAM" id="SSF81665">
    <property type="entry name" value="Calcium ATPase, transmembrane domain M"/>
    <property type="match status" value="1"/>
</dbReference>
<dbReference type="SFLD" id="SFLDF00027">
    <property type="entry name" value="p-type_atpase"/>
    <property type="match status" value="1"/>
</dbReference>
<dbReference type="InterPro" id="IPR006068">
    <property type="entry name" value="ATPase_P-typ_cation-transptr_C"/>
</dbReference>
<dbReference type="Gene3D" id="2.70.150.10">
    <property type="entry name" value="Calcium-transporting ATPase, cytoplasmic transduction domain A"/>
    <property type="match status" value="1"/>
</dbReference>
<dbReference type="SUPFAM" id="SSF81660">
    <property type="entry name" value="Metal cation-transporting ATPase, ATP-binding domain N"/>
    <property type="match status" value="1"/>
</dbReference>
<dbReference type="SMART" id="SM00831">
    <property type="entry name" value="Cation_ATPase_N"/>
    <property type="match status" value="1"/>
</dbReference>
<feature type="transmembrane region" description="Helical" evidence="11">
    <location>
        <begin position="293"/>
        <end position="320"/>
    </location>
</feature>
<dbReference type="PANTHER" id="PTHR43294:SF21">
    <property type="entry name" value="CATION TRANSPORTING ATPASE"/>
    <property type="match status" value="1"/>
</dbReference>
<dbReference type="RefSeq" id="WP_205712587.1">
    <property type="nucleotide sequence ID" value="NZ_SIJK02000007.1"/>
</dbReference>
<keyword evidence="14" id="KW-1185">Reference proteome</keyword>
<evidence type="ECO:0000313" key="13">
    <source>
        <dbReference type="EMBL" id="MBP1465223.1"/>
    </source>
</evidence>
<protein>
    <submittedName>
        <fullName evidence="13">Cation-translocating P-type ATPase</fullName>
    </submittedName>
</protein>
<keyword evidence="7" id="KW-1278">Translocase</keyword>
<feature type="transmembrane region" description="Helical" evidence="11">
    <location>
        <begin position="738"/>
        <end position="761"/>
    </location>
</feature>
<feature type="region of interest" description="Disordered" evidence="10">
    <location>
        <begin position="1"/>
        <end position="25"/>
    </location>
</feature>
<dbReference type="SFLD" id="SFLDS00003">
    <property type="entry name" value="Haloacid_Dehalogenase"/>
    <property type="match status" value="1"/>
</dbReference>
<dbReference type="PROSITE" id="PS00154">
    <property type="entry name" value="ATPASE_E1_E2"/>
    <property type="match status" value="1"/>
</dbReference>
<evidence type="ECO:0000256" key="4">
    <source>
        <dbReference type="ARBA" id="ARBA00022692"/>
    </source>
</evidence>
<dbReference type="InterPro" id="IPR023299">
    <property type="entry name" value="ATPase_P-typ_cyto_dom_N"/>
</dbReference>
<proteinExistence type="inferred from homology"/>
<dbReference type="Pfam" id="PF00122">
    <property type="entry name" value="E1-E2_ATPase"/>
    <property type="match status" value="1"/>
</dbReference>
<evidence type="ECO:0000256" key="1">
    <source>
        <dbReference type="ARBA" id="ARBA00004651"/>
    </source>
</evidence>
<dbReference type="InterPro" id="IPR023214">
    <property type="entry name" value="HAD_sf"/>
</dbReference>
<dbReference type="Proteomes" id="UP001193081">
    <property type="component" value="Unassembled WGS sequence"/>
</dbReference>
<dbReference type="Gene3D" id="3.40.1110.10">
    <property type="entry name" value="Calcium-transporting ATPase, cytoplasmic domain N"/>
    <property type="match status" value="1"/>
</dbReference>
<comment type="subcellular location">
    <subcellularLocation>
        <location evidence="1">Cell membrane</location>
        <topology evidence="1">Multi-pass membrane protein</topology>
    </subcellularLocation>
</comment>
<evidence type="ECO:0000256" key="2">
    <source>
        <dbReference type="ARBA" id="ARBA00005675"/>
    </source>
</evidence>
<dbReference type="PRINTS" id="PR00119">
    <property type="entry name" value="CATATPASE"/>
</dbReference>
<feature type="transmembrane region" description="Helical" evidence="11">
    <location>
        <begin position="104"/>
        <end position="120"/>
    </location>
</feature>
<dbReference type="CDD" id="cd02089">
    <property type="entry name" value="P-type_ATPase_Ca_prok"/>
    <property type="match status" value="1"/>
</dbReference>
<dbReference type="Gene3D" id="1.20.1110.10">
    <property type="entry name" value="Calcium-transporting ATPase, transmembrane domain"/>
    <property type="match status" value="1"/>
</dbReference>
<dbReference type="SUPFAM" id="SSF81653">
    <property type="entry name" value="Calcium ATPase, transduction domain A"/>
    <property type="match status" value="1"/>
</dbReference>
<keyword evidence="8 11" id="KW-1133">Transmembrane helix</keyword>
<name>A0ABS4D707_9CHLR</name>
<evidence type="ECO:0000259" key="12">
    <source>
        <dbReference type="SMART" id="SM00831"/>
    </source>
</evidence>
<feature type="domain" description="Cation-transporting P-type ATPase N-terminal" evidence="12">
    <location>
        <begin position="27"/>
        <end position="100"/>
    </location>
</feature>
<evidence type="ECO:0000256" key="3">
    <source>
        <dbReference type="ARBA" id="ARBA00022475"/>
    </source>
</evidence>
<feature type="transmembrane region" description="Helical" evidence="11">
    <location>
        <begin position="811"/>
        <end position="838"/>
    </location>
</feature>
<dbReference type="InterPro" id="IPR008250">
    <property type="entry name" value="ATPase_P-typ_transduc_dom_A_sf"/>
</dbReference>
<keyword evidence="3" id="KW-1003">Cell membrane</keyword>
<dbReference type="InterPro" id="IPR018303">
    <property type="entry name" value="ATPase_P-typ_P_site"/>
</dbReference>
<feature type="transmembrane region" description="Helical" evidence="11">
    <location>
        <begin position="884"/>
        <end position="909"/>
    </location>
</feature>
<feature type="transmembrane region" description="Helical" evidence="11">
    <location>
        <begin position="269"/>
        <end position="287"/>
    </location>
</feature>
<evidence type="ECO:0000256" key="11">
    <source>
        <dbReference type="SAM" id="Phobius"/>
    </source>
</evidence>
<dbReference type="Pfam" id="PF00690">
    <property type="entry name" value="Cation_ATPase_N"/>
    <property type="match status" value="1"/>
</dbReference>
<evidence type="ECO:0000256" key="9">
    <source>
        <dbReference type="ARBA" id="ARBA00023136"/>
    </source>
</evidence>
<evidence type="ECO:0000256" key="5">
    <source>
        <dbReference type="ARBA" id="ARBA00022741"/>
    </source>
</evidence>
<accession>A0ABS4D707</accession>
<evidence type="ECO:0000256" key="8">
    <source>
        <dbReference type="ARBA" id="ARBA00022989"/>
    </source>
</evidence>
<dbReference type="InterPro" id="IPR050510">
    <property type="entry name" value="Cation_transp_ATPase_P-type"/>
</dbReference>
<dbReference type="PRINTS" id="PR00120">
    <property type="entry name" value="HATPASE"/>
</dbReference>
<dbReference type="SFLD" id="SFLDG00002">
    <property type="entry name" value="C1.7:_P-type_atpase_like"/>
    <property type="match status" value="1"/>
</dbReference>
<dbReference type="InterPro" id="IPR059000">
    <property type="entry name" value="ATPase_P-type_domA"/>
</dbReference>
<dbReference type="PANTHER" id="PTHR43294">
    <property type="entry name" value="SODIUM/POTASSIUM-TRANSPORTING ATPASE SUBUNIT ALPHA"/>
    <property type="match status" value="1"/>
</dbReference>
<evidence type="ECO:0000256" key="7">
    <source>
        <dbReference type="ARBA" id="ARBA00022967"/>
    </source>
</evidence>
<dbReference type="Pfam" id="PF00689">
    <property type="entry name" value="Cation_ATPase_C"/>
    <property type="match status" value="1"/>
</dbReference>
<keyword evidence="6" id="KW-0067">ATP-binding</keyword>
<keyword evidence="4 11" id="KW-0812">Transmembrane</keyword>
<comment type="similarity">
    <text evidence="2">Belongs to the cation transport ATPase (P-type) (TC 3.A.3) family. Type IIA subfamily.</text>
</comment>
<sequence>MNISLPPSHDQGKGSPDTMPTKPQDQMWHCLAPEAALEMLSSASTGLDQGETQARLAQYGPNELIERGGKHPAKILWEQFTNVMVLILIAAAVLSLFLGKFLEAGAILAIVVLFAVLGFFQEYRAEKAIAALKKLAVPSVRAYRNGKLLELPARELVPGDVIALEAGNLVPADVRIIESINLRIQESALTGESEPVEKVAEALTRAEVPLADRRNMAYLGTTVTYGRGSALVVATGMQTELGTIADLLQAVPNEATPLQMRLDMVGKQLAFAGVIVAVLIFGIGLWMGEQVTIMLLTAVSLAVAVIPEGLPAVVTFTLALGAQRMLKRNALIRKLPAVETLGSVTTICSDKTGTLTENRMTVTMVVLPGMLVELKNGHHGPVALLNPDAAMQELRTQKPIGSALLLAGAALCNDATLSLDPATGQYELVGDPTESSLLVAAANGQLLKHDLEHAMPRVAELPFDSDRKRMTTVHHRPQKIIDAHLGAIWGVEGYAPEMAYVAVTKGAADGLLEITSQVWTEGGPEPLTETWRQAILTDNERLARNGIRVLGVAFRPLVSTERIHEVERDVIFLGLLGMIDPPRAEVRAAVATCREAGIRPVMITGDHPLTASYIARTLGIATDETVVTGSELSAMNDAQLVQATASTAVFARVSPEHKLRIVASLQRQGHVVAMTGDGVNDAPALKKADIGVAMGITGTDVSKEASAMVLRDDNFATIVAAVEEGRVIYDNLRRFVKFAVAGNIGKVLVMLLWPLLFFVVGMPTQSAVALLPLQLLWLNLMTDGLLGLSMGMEPAERHVMHRPPHSSTEGIFAGGMGWQVTWVGVVIGVLALGVGFWYYQDGLAQWQTMMVVSLTLLQVFQALATRSNTESILTIGVFSNRVMWGIIVLVVGLQVLALFSPLGLFLGLLPLTLNDMLICVGMGMLLFVLIEVEKLIQRRRS</sequence>
<dbReference type="Pfam" id="PF13246">
    <property type="entry name" value="Cation_ATPase"/>
    <property type="match status" value="1"/>
</dbReference>
<dbReference type="InterPro" id="IPR004014">
    <property type="entry name" value="ATPase_P-typ_cation-transptr_N"/>
</dbReference>
<organism evidence="13 14">
    <name type="scientific">Candidatus Chloroploca mongolica</name>
    <dbReference type="NCBI Taxonomy" id="2528176"/>
    <lineage>
        <taxon>Bacteria</taxon>
        <taxon>Bacillati</taxon>
        <taxon>Chloroflexota</taxon>
        <taxon>Chloroflexia</taxon>
        <taxon>Chloroflexales</taxon>
        <taxon>Chloroflexineae</taxon>
        <taxon>Oscillochloridaceae</taxon>
        <taxon>Candidatus Chloroploca</taxon>
    </lineage>
</organism>
<dbReference type="NCBIfam" id="TIGR01494">
    <property type="entry name" value="ATPase_P-type"/>
    <property type="match status" value="2"/>
</dbReference>
<evidence type="ECO:0000256" key="6">
    <source>
        <dbReference type="ARBA" id="ARBA00022840"/>
    </source>
</evidence>
<dbReference type="EMBL" id="SIJK02000007">
    <property type="protein sequence ID" value="MBP1465223.1"/>
    <property type="molecule type" value="Genomic_DNA"/>
</dbReference>
<reference evidence="13 14" key="1">
    <citation type="submission" date="2021-03" db="EMBL/GenBank/DDBJ databases">
        <authorList>
            <person name="Grouzdev D.S."/>
        </authorList>
    </citation>
    <scope>NUCLEOTIDE SEQUENCE [LARGE SCALE GENOMIC DNA]</scope>
    <source>
        <strain evidence="13 14">M50-1</strain>
    </source>
</reference>
<dbReference type="InterPro" id="IPR001757">
    <property type="entry name" value="P_typ_ATPase"/>
</dbReference>
<keyword evidence="9 11" id="KW-0472">Membrane</keyword>
<keyword evidence="5" id="KW-0547">Nucleotide-binding</keyword>
<feature type="transmembrane region" description="Helical" evidence="11">
    <location>
        <begin position="915"/>
        <end position="932"/>
    </location>
</feature>
<dbReference type="Gene3D" id="3.40.50.1000">
    <property type="entry name" value="HAD superfamily/HAD-like"/>
    <property type="match status" value="1"/>
</dbReference>
<gene>
    <name evidence="13" type="ORF">EYB53_005840</name>
</gene>
<evidence type="ECO:0000313" key="14">
    <source>
        <dbReference type="Proteomes" id="UP001193081"/>
    </source>
</evidence>
<dbReference type="InterPro" id="IPR044492">
    <property type="entry name" value="P_typ_ATPase_HD_dom"/>
</dbReference>
<dbReference type="InterPro" id="IPR023298">
    <property type="entry name" value="ATPase_P-typ_TM_dom_sf"/>
</dbReference>
<dbReference type="SUPFAM" id="SSF56784">
    <property type="entry name" value="HAD-like"/>
    <property type="match status" value="1"/>
</dbReference>
<comment type="caution">
    <text evidence="13">The sequence shown here is derived from an EMBL/GenBank/DDBJ whole genome shotgun (WGS) entry which is preliminary data.</text>
</comment>
<evidence type="ECO:0000256" key="10">
    <source>
        <dbReference type="SAM" id="MobiDB-lite"/>
    </source>
</evidence>
<feature type="transmembrane region" description="Helical" evidence="11">
    <location>
        <begin position="80"/>
        <end position="98"/>
    </location>
</feature>